<name>A0ABX1GFA9_9GAMM</name>
<accession>A0ABX1GFA9</accession>
<dbReference type="InterPro" id="IPR013433">
    <property type="entry name" value="PHA_gran_rgn"/>
</dbReference>
<dbReference type="Proteomes" id="UP000765845">
    <property type="component" value="Unassembled WGS sequence"/>
</dbReference>
<evidence type="ECO:0000313" key="1">
    <source>
        <dbReference type="EMBL" id="NKI17182.1"/>
    </source>
</evidence>
<comment type="caution">
    <text evidence="1">The sequence shown here is derived from an EMBL/GenBank/DDBJ whole genome shotgun (WGS) entry which is preliminary data.</text>
</comment>
<dbReference type="RefSeq" id="WP_168449701.1">
    <property type="nucleotide sequence ID" value="NZ_JAAWWK010000002.1"/>
</dbReference>
<gene>
    <name evidence="1" type="ORF">HCU74_07070</name>
</gene>
<proteinExistence type="predicted"/>
<protein>
    <submittedName>
        <fullName evidence="1">Polyhydroxyalkanoic acid system protein</fullName>
    </submittedName>
</protein>
<dbReference type="EMBL" id="JAAWWK010000002">
    <property type="protein sequence ID" value="NKI17182.1"/>
    <property type="molecule type" value="Genomic_DNA"/>
</dbReference>
<organism evidence="1 2">
    <name type="scientific">Spongiibacter thalassae</name>
    <dbReference type="NCBI Taxonomy" id="2721624"/>
    <lineage>
        <taxon>Bacteria</taxon>
        <taxon>Pseudomonadati</taxon>
        <taxon>Pseudomonadota</taxon>
        <taxon>Gammaproteobacteria</taxon>
        <taxon>Cellvibrionales</taxon>
        <taxon>Spongiibacteraceae</taxon>
        <taxon>Spongiibacter</taxon>
    </lineage>
</organism>
<dbReference type="NCBIfam" id="TIGR02610">
    <property type="entry name" value="PHA_gran_rgn"/>
    <property type="match status" value="1"/>
</dbReference>
<keyword evidence="2" id="KW-1185">Reference proteome</keyword>
<sequence length="92" mass="10519">MSTIALSQRHSKNPDEVREMLNQLAEKLDQRYDLKSRWLSDSQLELQRSGVKGRLTLTGSEVKVEIKLGMLMSPFKSKIQDEISRAMAEKLA</sequence>
<dbReference type="Pfam" id="PF09650">
    <property type="entry name" value="PHA_gran_rgn"/>
    <property type="match status" value="1"/>
</dbReference>
<reference evidence="1 2" key="1">
    <citation type="submission" date="2020-04" db="EMBL/GenBank/DDBJ databases">
        <authorList>
            <person name="Yoon J."/>
        </authorList>
    </citation>
    <scope>NUCLEOTIDE SEQUENCE [LARGE SCALE GENOMIC DNA]</scope>
    <source>
        <strain evidence="1 2">KMU-166</strain>
    </source>
</reference>
<evidence type="ECO:0000313" key="2">
    <source>
        <dbReference type="Proteomes" id="UP000765845"/>
    </source>
</evidence>